<dbReference type="InterPro" id="IPR033399">
    <property type="entry name" value="TP_0789-like"/>
</dbReference>
<evidence type="ECO:0000313" key="3">
    <source>
        <dbReference type="EMBL" id="UZW75613.1"/>
    </source>
</evidence>
<dbReference type="AlphaFoldDB" id="A0A9E8HJ36"/>
<feature type="domain" description="Uncharacterized protein TP-0789" evidence="2">
    <location>
        <begin position="77"/>
        <end position="260"/>
    </location>
</feature>
<evidence type="ECO:0000313" key="4">
    <source>
        <dbReference type="Proteomes" id="UP001164472"/>
    </source>
</evidence>
<keyword evidence="4" id="KW-1185">Reference proteome</keyword>
<reference evidence="3" key="1">
    <citation type="submission" date="2022-07" db="EMBL/GenBank/DDBJ databases">
        <title>Alkalimarinus sp. nov., isolated from gut of a Alitta virens.</title>
        <authorList>
            <person name="Yang A.I."/>
            <person name="Shin N.-R."/>
        </authorList>
    </citation>
    <scope>NUCLEOTIDE SEQUENCE</scope>
    <source>
        <strain evidence="3">FA028</strain>
    </source>
</reference>
<accession>A0A9E8HJ36</accession>
<dbReference type="CDD" id="cd16329">
    <property type="entry name" value="LolA_like"/>
    <property type="match status" value="1"/>
</dbReference>
<dbReference type="KEGG" id="asem:NNL22_03180"/>
<dbReference type="EMBL" id="CP101527">
    <property type="protein sequence ID" value="UZW75613.1"/>
    <property type="molecule type" value="Genomic_DNA"/>
</dbReference>
<dbReference type="Pfam" id="PF17131">
    <property type="entry name" value="LolA_like"/>
    <property type="match status" value="1"/>
</dbReference>
<feature type="chain" id="PRO_5039482689" evidence="1">
    <location>
        <begin position="23"/>
        <end position="262"/>
    </location>
</feature>
<organism evidence="3 4">
    <name type="scientific">Alkalimarinus sediminis</name>
    <dbReference type="NCBI Taxonomy" id="1632866"/>
    <lineage>
        <taxon>Bacteria</taxon>
        <taxon>Pseudomonadati</taxon>
        <taxon>Pseudomonadota</taxon>
        <taxon>Gammaproteobacteria</taxon>
        <taxon>Alteromonadales</taxon>
        <taxon>Alteromonadaceae</taxon>
        <taxon>Alkalimarinus</taxon>
    </lineage>
</organism>
<gene>
    <name evidence="3" type="ORF">NNL22_03180</name>
</gene>
<sequence>MKNTLSSLLIGAALIAPVTAFAETPEEKGHAIAVEADKRNQGWKDSSADMTMVLRNKRGDESIRTLRVKSLEGQDDGDKSLTIFDEPKDVRGTALLTFTHKVESDDQWLYLPALKRVKRIASRNKSGPFMGSEFAFEDMSSQEVEKYDYKYIKDDACGELTCFVVERFPKDENSGYTKQISWIDQTEYRVQKVEYYDRKESLLKTFTASNYQQYLDKYWRPLENLMVNHQTQKSTTLTWENYQFQTGLEDNDFTKNSLKRAR</sequence>
<protein>
    <submittedName>
        <fullName evidence="3">Outer membrane lipoprotein-sorting protein</fullName>
    </submittedName>
</protein>
<keyword evidence="1" id="KW-0732">Signal</keyword>
<keyword evidence="3" id="KW-0449">Lipoprotein</keyword>
<evidence type="ECO:0000259" key="2">
    <source>
        <dbReference type="Pfam" id="PF17131"/>
    </source>
</evidence>
<feature type="signal peptide" evidence="1">
    <location>
        <begin position="1"/>
        <end position="22"/>
    </location>
</feature>
<evidence type="ECO:0000256" key="1">
    <source>
        <dbReference type="SAM" id="SignalP"/>
    </source>
</evidence>
<proteinExistence type="predicted"/>
<name>A0A9E8HJ36_9ALTE</name>
<dbReference type="RefSeq" id="WP_251810562.1">
    <property type="nucleotide sequence ID" value="NZ_CP101527.1"/>
</dbReference>
<dbReference type="Gene3D" id="2.50.20.10">
    <property type="entry name" value="Lipoprotein localisation LolA/LolB/LppX"/>
    <property type="match status" value="1"/>
</dbReference>
<dbReference type="Proteomes" id="UP001164472">
    <property type="component" value="Chromosome"/>
</dbReference>